<dbReference type="PANTHER" id="PTHR45757:SF11">
    <property type="entry name" value="MAJOR FACILITATOR SUPERFAMILY (MFS) PROFILE DOMAIN-CONTAINING PROTEIN"/>
    <property type="match status" value="1"/>
</dbReference>
<dbReference type="SUPFAM" id="SSF103473">
    <property type="entry name" value="MFS general substrate transporter"/>
    <property type="match status" value="1"/>
</dbReference>
<sequence>MPPQEVNPSLKKEEIRGNVYPVLHRASRGSVHVFFYNRTRLIILVLSTLCLTLLHGNTLTLNFTVICMDDVVAAQHTNSSTEPHWLLSSSHINTLFSAIAAGALIGTFPIMMLVTRIGMRKTLTIYGFNSAISTFILPLAVELGYNYVFAVRILQGFSTGIGFSAMGAIAAQWSGLSEAGTYISILSIHVQLCSIITMPLAGVLCESSFGWRSLYYIQAAFSVLIFTTFYFFYEDSPTLHSNVSKKELSRIQHDKTDVGSNCHEPVPFTHIIRDPCILGIWSSITGANLGFFTFFYYGPVYMNKVLHLDVEATGFATALPYILSAVVKLIAGPVSDRSVCVSERTRILVFTCMSQGLLAVFFLLMAFTKSATVAQIAYTAAIVFSGFNVVGSVKCSQLRARQHTHFVMAVVSCNACIITLLLPVVVTLVCPDNTPEQWSRLFFGISAIVVAVNLPFLFVARTEPAPWTMPGFTTSQKKVADMKPPAAQIMSVPYDEKGNAVQHMPDSVKVY</sequence>
<evidence type="ECO:0000313" key="4">
    <source>
        <dbReference type="EMBL" id="EYB98620.1"/>
    </source>
</evidence>
<evidence type="ECO:0000313" key="5">
    <source>
        <dbReference type="Proteomes" id="UP000024635"/>
    </source>
</evidence>
<feature type="domain" description="Major facilitator superfamily (MFS) profile" evidence="3">
    <location>
        <begin position="48"/>
        <end position="463"/>
    </location>
</feature>
<evidence type="ECO:0000256" key="2">
    <source>
        <dbReference type="SAM" id="Phobius"/>
    </source>
</evidence>
<organism evidence="4 5">
    <name type="scientific">Ancylostoma ceylanicum</name>
    <dbReference type="NCBI Taxonomy" id="53326"/>
    <lineage>
        <taxon>Eukaryota</taxon>
        <taxon>Metazoa</taxon>
        <taxon>Ecdysozoa</taxon>
        <taxon>Nematoda</taxon>
        <taxon>Chromadorea</taxon>
        <taxon>Rhabditida</taxon>
        <taxon>Rhabditina</taxon>
        <taxon>Rhabditomorpha</taxon>
        <taxon>Strongyloidea</taxon>
        <taxon>Ancylostomatidae</taxon>
        <taxon>Ancylostomatinae</taxon>
        <taxon>Ancylostoma</taxon>
    </lineage>
</organism>
<evidence type="ECO:0000259" key="3">
    <source>
        <dbReference type="PROSITE" id="PS50850"/>
    </source>
</evidence>
<dbReference type="PROSITE" id="PS50850">
    <property type="entry name" value="MFS"/>
    <property type="match status" value="1"/>
</dbReference>
<feature type="transmembrane region" description="Helical" evidence="2">
    <location>
        <begin position="373"/>
        <end position="393"/>
    </location>
</feature>
<feature type="transmembrane region" description="Helical" evidence="2">
    <location>
        <begin position="214"/>
        <end position="233"/>
    </location>
</feature>
<evidence type="ECO:0000256" key="1">
    <source>
        <dbReference type="ARBA" id="ARBA00004141"/>
    </source>
</evidence>
<dbReference type="GO" id="GO:0016020">
    <property type="term" value="C:membrane"/>
    <property type="evidence" value="ECO:0007669"/>
    <property type="project" value="UniProtKB-SubCell"/>
</dbReference>
<dbReference type="EMBL" id="JARK01001466">
    <property type="protein sequence ID" value="EYB98620.1"/>
    <property type="molecule type" value="Genomic_DNA"/>
</dbReference>
<protein>
    <recommendedName>
        <fullName evidence="3">Major facilitator superfamily (MFS) profile domain-containing protein</fullName>
    </recommendedName>
</protein>
<dbReference type="AlphaFoldDB" id="A0A016T7B5"/>
<dbReference type="InterPro" id="IPR011701">
    <property type="entry name" value="MFS"/>
</dbReference>
<dbReference type="Gene3D" id="1.20.1250.20">
    <property type="entry name" value="MFS general substrate transporter like domains"/>
    <property type="match status" value="2"/>
</dbReference>
<feature type="transmembrane region" description="Helical" evidence="2">
    <location>
        <begin position="35"/>
        <end position="54"/>
    </location>
</feature>
<name>A0A016T7B5_9BILA</name>
<keyword evidence="2" id="KW-0812">Transmembrane</keyword>
<dbReference type="STRING" id="53326.A0A016T7B5"/>
<dbReference type="Proteomes" id="UP000024635">
    <property type="component" value="Unassembled WGS sequence"/>
</dbReference>
<accession>A0A016T7B5</accession>
<dbReference type="Pfam" id="PF07690">
    <property type="entry name" value="MFS_1"/>
    <property type="match status" value="1"/>
</dbReference>
<dbReference type="PANTHER" id="PTHR45757">
    <property type="entry name" value="PROTEIN CBG23364-RELATED"/>
    <property type="match status" value="1"/>
</dbReference>
<dbReference type="OrthoDB" id="2985014at2759"/>
<keyword evidence="5" id="KW-1185">Reference proteome</keyword>
<feature type="transmembrane region" description="Helical" evidence="2">
    <location>
        <begin position="441"/>
        <end position="460"/>
    </location>
</feature>
<feature type="transmembrane region" description="Helical" evidence="2">
    <location>
        <begin position="182"/>
        <end position="202"/>
    </location>
</feature>
<feature type="transmembrane region" description="Helical" evidence="2">
    <location>
        <begin position="347"/>
        <end position="367"/>
    </location>
</feature>
<feature type="transmembrane region" description="Helical" evidence="2">
    <location>
        <begin position="95"/>
        <end position="114"/>
    </location>
</feature>
<reference evidence="5" key="1">
    <citation type="journal article" date="2015" name="Nat. Genet.">
        <title>The genome and transcriptome of the zoonotic hookworm Ancylostoma ceylanicum identify infection-specific gene families.</title>
        <authorList>
            <person name="Schwarz E.M."/>
            <person name="Hu Y."/>
            <person name="Antoshechkin I."/>
            <person name="Miller M.M."/>
            <person name="Sternberg P.W."/>
            <person name="Aroian R.V."/>
        </authorList>
    </citation>
    <scope>NUCLEOTIDE SEQUENCE</scope>
    <source>
        <strain evidence="5">HY135</strain>
    </source>
</reference>
<keyword evidence="2" id="KW-1133">Transmembrane helix</keyword>
<comment type="subcellular location">
    <subcellularLocation>
        <location evidence="1">Membrane</location>
        <topology evidence="1">Multi-pass membrane protein</topology>
    </subcellularLocation>
</comment>
<feature type="transmembrane region" description="Helical" evidence="2">
    <location>
        <begin position="405"/>
        <end position="429"/>
    </location>
</feature>
<feature type="transmembrane region" description="Helical" evidence="2">
    <location>
        <begin position="318"/>
        <end position="335"/>
    </location>
</feature>
<feature type="transmembrane region" description="Helical" evidence="2">
    <location>
        <begin position="123"/>
        <end position="141"/>
    </location>
</feature>
<feature type="transmembrane region" description="Helical" evidence="2">
    <location>
        <begin position="147"/>
        <end position="170"/>
    </location>
</feature>
<gene>
    <name evidence="4" type="primary">Acey_s0130.g1571</name>
    <name evidence="4" type="ORF">Y032_0130g1571</name>
</gene>
<dbReference type="InterPro" id="IPR020846">
    <property type="entry name" value="MFS_dom"/>
</dbReference>
<feature type="transmembrane region" description="Helical" evidence="2">
    <location>
        <begin position="276"/>
        <end position="298"/>
    </location>
</feature>
<keyword evidence="2" id="KW-0472">Membrane</keyword>
<dbReference type="InterPro" id="IPR036259">
    <property type="entry name" value="MFS_trans_sf"/>
</dbReference>
<comment type="caution">
    <text evidence="4">The sequence shown here is derived from an EMBL/GenBank/DDBJ whole genome shotgun (WGS) entry which is preliminary data.</text>
</comment>
<dbReference type="GO" id="GO:0022857">
    <property type="term" value="F:transmembrane transporter activity"/>
    <property type="evidence" value="ECO:0007669"/>
    <property type="project" value="InterPro"/>
</dbReference>
<proteinExistence type="predicted"/>